<dbReference type="InterPro" id="IPR052155">
    <property type="entry name" value="Biofilm_reg_signaling"/>
</dbReference>
<evidence type="ECO:0000313" key="6">
    <source>
        <dbReference type="Proteomes" id="UP001499959"/>
    </source>
</evidence>
<feature type="region of interest" description="Disordered" evidence="2">
    <location>
        <begin position="77"/>
        <end position="103"/>
    </location>
</feature>
<dbReference type="CDD" id="cd01948">
    <property type="entry name" value="EAL"/>
    <property type="match status" value="1"/>
</dbReference>
<gene>
    <name evidence="5" type="ORF">GCM10023307_02060</name>
</gene>
<dbReference type="InterPro" id="IPR003018">
    <property type="entry name" value="GAF"/>
</dbReference>
<dbReference type="SMART" id="SM00065">
    <property type="entry name" value="GAF"/>
    <property type="match status" value="2"/>
</dbReference>
<dbReference type="InterPro" id="IPR029787">
    <property type="entry name" value="Nucleotide_cyclase"/>
</dbReference>
<dbReference type="InterPro" id="IPR043128">
    <property type="entry name" value="Rev_trsase/Diguanyl_cyclase"/>
</dbReference>
<dbReference type="Gene3D" id="3.30.70.270">
    <property type="match status" value="1"/>
</dbReference>
<dbReference type="SUPFAM" id="SSF55781">
    <property type="entry name" value="GAF domain-like"/>
    <property type="match status" value="2"/>
</dbReference>
<dbReference type="InterPro" id="IPR001633">
    <property type="entry name" value="EAL_dom"/>
</dbReference>
<dbReference type="PROSITE" id="PS50883">
    <property type="entry name" value="EAL"/>
    <property type="match status" value="1"/>
</dbReference>
<dbReference type="Gene3D" id="3.20.20.450">
    <property type="entry name" value="EAL domain"/>
    <property type="match status" value="1"/>
</dbReference>
<feature type="domain" description="GGDEF" evidence="4">
    <location>
        <begin position="596"/>
        <end position="729"/>
    </location>
</feature>
<name>A0ABP9AJN1_9GAMM</name>
<dbReference type="EMBL" id="BAABJE010000001">
    <property type="protein sequence ID" value="GAA4781354.1"/>
    <property type="molecule type" value="Genomic_DNA"/>
</dbReference>
<dbReference type="Pfam" id="PF00990">
    <property type="entry name" value="GGDEF"/>
    <property type="match status" value="1"/>
</dbReference>
<dbReference type="Proteomes" id="UP001499959">
    <property type="component" value="Unassembled WGS sequence"/>
</dbReference>
<evidence type="ECO:0000259" key="4">
    <source>
        <dbReference type="PROSITE" id="PS50887"/>
    </source>
</evidence>
<dbReference type="PANTHER" id="PTHR44757">
    <property type="entry name" value="DIGUANYLATE CYCLASE DGCP"/>
    <property type="match status" value="1"/>
</dbReference>
<dbReference type="Pfam" id="PF13185">
    <property type="entry name" value="GAF_2"/>
    <property type="match status" value="2"/>
</dbReference>
<dbReference type="InterPro" id="IPR029016">
    <property type="entry name" value="GAF-like_dom_sf"/>
</dbReference>
<evidence type="ECO:0000259" key="3">
    <source>
        <dbReference type="PROSITE" id="PS50883"/>
    </source>
</evidence>
<keyword evidence="6" id="KW-1185">Reference proteome</keyword>
<proteinExistence type="predicted"/>
<keyword evidence="1" id="KW-0175">Coiled coil</keyword>
<dbReference type="CDD" id="cd01949">
    <property type="entry name" value="GGDEF"/>
    <property type="match status" value="1"/>
</dbReference>
<dbReference type="NCBIfam" id="TIGR00254">
    <property type="entry name" value="GGDEF"/>
    <property type="match status" value="1"/>
</dbReference>
<accession>A0ABP9AJN1</accession>
<evidence type="ECO:0000313" key="5">
    <source>
        <dbReference type="EMBL" id="GAA4781354.1"/>
    </source>
</evidence>
<dbReference type="InterPro" id="IPR000160">
    <property type="entry name" value="GGDEF_dom"/>
</dbReference>
<dbReference type="Gene3D" id="3.30.450.40">
    <property type="match status" value="2"/>
</dbReference>
<evidence type="ECO:0000256" key="2">
    <source>
        <dbReference type="SAM" id="MobiDB-lite"/>
    </source>
</evidence>
<feature type="coiled-coil region" evidence="1">
    <location>
        <begin position="325"/>
        <end position="361"/>
    </location>
</feature>
<dbReference type="Pfam" id="PF00563">
    <property type="entry name" value="EAL"/>
    <property type="match status" value="1"/>
</dbReference>
<dbReference type="SMART" id="SM00267">
    <property type="entry name" value="GGDEF"/>
    <property type="match status" value="1"/>
</dbReference>
<dbReference type="SMART" id="SM00052">
    <property type="entry name" value="EAL"/>
    <property type="match status" value="1"/>
</dbReference>
<feature type="coiled-coil region" evidence="1">
    <location>
        <begin position="526"/>
        <end position="560"/>
    </location>
</feature>
<reference evidence="6" key="1">
    <citation type="journal article" date="2019" name="Int. J. Syst. Evol. Microbiol.">
        <title>The Global Catalogue of Microorganisms (GCM) 10K type strain sequencing project: providing services to taxonomists for standard genome sequencing and annotation.</title>
        <authorList>
            <consortium name="The Broad Institute Genomics Platform"/>
            <consortium name="The Broad Institute Genome Sequencing Center for Infectious Disease"/>
            <person name="Wu L."/>
            <person name="Ma J."/>
        </authorList>
    </citation>
    <scope>NUCLEOTIDE SEQUENCE [LARGE SCALE GENOMIC DNA]</scope>
    <source>
        <strain evidence="6">JCM 18204</strain>
    </source>
</reference>
<dbReference type="SUPFAM" id="SSF141868">
    <property type="entry name" value="EAL domain-like"/>
    <property type="match status" value="1"/>
</dbReference>
<evidence type="ECO:0000256" key="1">
    <source>
        <dbReference type="SAM" id="Coils"/>
    </source>
</evidence>
<dbReference type="PANTHER" id="PTHR44757:SF2">
    <property type="entry name" value="BIOFILM ARCHITECTURE MAINTENANCE PROTEIN MBAA"/>
    <property type="match status" value="1"/>
</dbReference>
<dbReference type="SUPFAM" id="SSF55073">
    <property type="entry name" value="Nucleotide cyclase"/>
    <property type="match status" value="1"/>
</dbReference>
<dbReference type="InterPro" id="IPR035919">
    <property type="entry name" value="EAL_sf"/>
</dbReference>
<protein>
    <submittedName>
        <fullName evidence="5">EAL domain-containing protein</fullName>
    </submittedName>
</protein>
<feature type="domain" description="EAL" evidence="3">
    <location>
        <begin position="738"/>
        <end position="989"/>
    </location>
</feature>
<dbReference type="RefSeq" id="WP_345301413.1">
    <property type="nucleotide sequence ID" value="NZ_BAABJE010000001.1"/>
</dbReference>
<sequence length="993" mass="111227">MMLGSHDVNAGTQDGAGGALVAEAAVRTAIDSLSRTLPDGTQVAIAWRHARLGLGSVRTAHGDESLRLAVVAHLDMPAESMPDDGTPADSRPSGDLILDRHEGEDGNRTSLGLSFASPPPADWARQAWLAMARDLIGATLRLAEADARIETLEQSKRLQHALYEISDLAGSGLEMREMLARIHQVVGGLMPAENFYIVHYDDKRETIRYLYFADSRDTFDPDPGTEFAIDHNMHSMTAALLRHGRPLIGSPREIIDTLHIPDDEYAGGPMSEDWLGVPLLRDAQVCGAIVVQDYERAQRYDIEDRALLEYVAQHILTALDRKTARVELERRVKERTQALQLANSELQAEVVERQRAEKLQQALFRITELSVSADSLERFYADLHSIIGELLYARNFYIALVSADGRFIEFPYVSDEIDTRQIRDRPRAKGLTEYVIDTGRALLSDRAGIQALEAEGRVRSFGPLAHCWLGVPLTRDDAVIGVIGVQSYTHGIGFTERDQELLTFVAHHIDAALARKRAQDRLVAAHAELETRVQTRTQELADANRELREQIAERVRAEQRLRHQARHDSLTGLPNRAQLQERLDDAIARSSSAGGKPFAVMFLDIDRFKLINDSVGHVAGDEMLVESSRRISQVIGRDDLVARLGGDEFAVLAEDIEGPEQAQTYAAAILRALGQSMWIEGREVFPSASIGIALWHPRYRKNEELLRDADAAMYRAKRRGRNRSELFDEEMRADAMRLLDLEADLRRAIMHDAFEPHFQPIMRLQDGEQVGYEALVRWNHERRGLLMPAEFIGVGEDSSLIEQVDWLMYAHVVSSMSEYPERYVSINVSPRHFLSDNFADRLLRMLDEADQDPRRLRIEITEVALIEDAPRALRVLRDLRSQGVAALLDDFGTGFSALSYLHRFPIQGLKIDRSFVSGLDGDARTESLALVRAILAMAITLGIDTIAEGIETDRQRDILVEQGCQFGQGYLLGRPQPLQRNGHAGRRRGASMH</sequence>
<organism evidence="5 6">
    <name type="scientific">Lysobacter hankyongensis</name>
    <dbReference type="NCBI Taxonomy" id="1176535"/>
    <lineage>
        <taxon>Bacteria</taxon>
        <taxon>Pseudomonadati</taxon>
        <taxon>Pseudomonadota</taxon>
        <taxon>Gammaproteobacteria</taxon>
        <taxon>Lysobacterales</taxon>
        <taxon>Lysobacteraceae</taxon>
        <taxon>Lysobacter</taxon>
    </lineage>
</organism>
<comment type="caution">
    <text evidence="5">The sequence shown here is derived from an EMBL/GenBank/DDBJ whole genome shotgun (WGS) entry which is preliminary data.</text>
</comment>
<dbReference type="PROSITE" id="PS50887">
    <property type="entry name" value="GGDEF"/>
    <property type="match status" value="1"/>
</dbReference>